<dbReference type="EMBL" id="JACEGQ020000012">
    <property type="protein sequence ID" value="KAH8492672.1"/>
    <property type="molecule type" value="Genomic_DNA"/>
</dbReference>
<feature type="region of interest" description="Disordered" evidence="1">
    <location>
        <begin position="1"/>
        <end position="59"/>
    </location>
</feature>
<keyword evidence="3" id="KW-1185">Reference proteome</keyword>
<dbReference type="Proteomes" id="UP000807159">
    <property type="component" value="Chromosome 12"/>
</dbReference>
<proteinExistence type="predicted"/>
<evidence type="ECO:0000256" key="1">
    <source>
        <dbReference type="SAM" id="MobiDB-lite"/>
    </source>
</evidence>
<feature type="compositionally biased region" description="Basic and acidic residues" evidence="1">
    <location>
        <begin position="14"/>
        <end position="30"/>
    </location>
</feature>
<name>A0A8T2XIS4_POPDE</name>
<comment type="caution">
    <text evidence="2">The sequence shown here is derived from an EMBL/GenBank/DDBJ whole genome shotgun (WGS) entry which is preliminary data.</text>
</comment>
<dbReference type="AlphaFoldDB" id="A0A8T2XIS4"/>
<gene>
    <name evidence="2" type="ORF">H0E87_022045</name>
</gene>
<reference evidence="2" key="1">
    <citation type="journal article" date="2021" name="J. Hered.">
        <title>Genome Assembly of Salicaceae Populus deltoides (Eastern Cottonwood) I-69 Based on Nanopore Sequencing and Hi-C Technologies.</title>
        <authorList>
            <person name="Bai S."/>
            <person name="Wu H."/>
            <person name="Zhang J."/>
            <person name="Pan Z."/>
            <person name="Zhao W."/>
            <person name="Li Z."/>
            <person name="Tong C."/>
        </authorList>
    </citation>
    <scope>NUCLEOTIDE SEQUENCE</scope>
    <source>
        <tissue evidence="2">Leaf</tissue>
    </source>
</reference>
<protein>
    <submittedName>
        <fullName evidence="2">Uncharacterized protein</fullName>
    </submittedName>
</protein>
<feature type="compositionally biased region" description="Low complexity" evidence="1">
    <location>
        <begin position="32"/>
        <end position="42"/>
    </location>
</feature>
<sequence length="110" mass="11919">MTKRVGGCSSRTLPPEEKGTAGRGGEDRNSRAARACGSRRGCFGTGSEEGKTGRRRRRPVCFEKRGRSIAGQREENGGIWRIGCGLEKESSLWECLEMAPVSGEKSGWNG</sequence>
<evidence type="ECO:0000313" key="3">
    <source>
        <dbReference type="Proteomes" id="UP000807159"/>
    </source>
</evidence>
<evidence type="ECO:0000313" key="2">
    <source>
        <dbReference type="EMBL" id="KAH8492672.1"/>
    </source>
</evidence>
<accession>A0A8T2XIS4</accession>
<organism evidence="2 3">
    <name type="scientific">Populus deltoides</name>
    <name type="common">Eastern poplar</name>
    <name type="synonym">Eastern cottonwood</name>
    <dbReference type="NCBI Taxonomy" id="3696"/>
    <lineage>
        <taxon>Eukaryota</taxon>
        <taxon>Viridiplantae</taxon>
        <taxon>Streptophyta</taxon>
        <taxon>Embryophyta</taxon>
        <taxon>Tracheophyta</taxon>
        <taxon>Spermatophyta</taxon>
        <taxon>Magnoliopsida</taxon>
        <taxon>eudicotyledons</taxon>
        <taxon>Gunneridae</taxon>
        <taxon>Pentapetalae</taxon>
        <taxon>rosids</taxon>
        <taxon>fabids</taxon>
        <taxon>Malpighiales</taxon>
        <taxon>Salicaceae</taxon>
        <taxon>Saliceae</taxon>
        <taxon>Populus</taxon>
    </lineage>
</organism>